<reference evidence="1 2" key="1">
    <citation type="submission" date="2017-03" db="EMBL/GenBank/DDBJ databases">
        <authorList>
            <person name="Afonso C.L."/>
            <person name="Miller P.J."/>
            <person name="Scott M.A."/>
            <person name="Spackman E."/>
            <person name="Goraichik I."/>
            <person name="Dimitrov K.M."/>
            <person name="Suarez D.L."/>
            <person name="Swayne D.E."/>
        </authorList>
    </citation>
    <scope>NUCLEOTIDE SEQUENCE [LARGE SCALE GENOMIC DNA]</scope>
    <source>
        <strain evidence="1 2">CECT 8110</strain>
    </source>
</reference>
<proteinExistence type="predicted"/>
<protein>
    <submittedName>
        <fullName evidence="1">Uncharacterized protein</fullName>
    </submittedName>
</protein>
<dbReference type="OrthoDB" id="5354021at2"/>
<dbReference type="EMBL" id="FWFU01000002">
    <property type="protein sequence ID" value="SLN36159.1"/>
    <property type="molecule type" value="Genomic_DNA"/>
</dbReference>
<dbReference type="Proteomes" id="UP000193207">
    <property type="component" value="Unassembled WGS sequence"/>
</dbReference>
<dbReference type="SUPFAM" id="SSF53448">
    <property type="entry name" value="Nucleotide-diphospho-sugar transferases"/>
    <property type="match status" value="1"/>
</dbReference>
<sequence length="291" mass="32785">MALYDVASLWIGDELSWMEQICLMSFLEHGHRTVLYVYDDVKSVPEGVEIRDAREVMPTDQIIYHVNTGSPAFHSDVFRLRMLAQTDFLWIDTDAYCLKPFEKQPHGFFYGWGTDKRRIICSGVLGLPDGSETLRAMLDLTKDEYPIPPWLPEARQAELRALKAAGKGVHMSLMQWGVCGPEALHFFAHETGEVKHAFDGPVLYPVPFAGTRAFHRRHLKQSVLNSITDETLSVHFYGRRFRNIFAQSGGLPPEGSYADDLCKRHGVDPAQTAHLFKLKVPGQPGAEQDAG</sequence>
<keyword evidence="2" id="KW-1185">Reference proteome</keyword>
<evidence type="ECO:0000313" key="1">
    <source>
        <dbReference type="EMBL" id="SLN36159.1"/>
    </source>
</evidence>
<dbReference type="RefSeq" id="WP_139837397.1">
    <property type="nucleotide sequence ID" value="NZ_FWFU01000002.1"/>
</dbReference>
<accession>A0A1X6YZE8</accession>
<dbReference type="Gene3D" id="3.90.550.20">
    <property type="match status" value="1"/>
</dbReference>
<gene>
    <name evidence="1" type="ORF">ROH8110_01843</name>
</gene>
<name>A0A1X6YZE8_9RHOB</name>
<dbReference type="InterPro" id="IPR029044">
    <property type="entry name" value="Nucleotide-diphossugar_trans"/>
</dbReference>
<organism evidence="1 2">
    <name type="scientific">Roseovarius halotolerans</name>
    <dbReference type="NCBI Taxonomy" id="505353"/>
    <lineage>
        <taxon>Bacteria</taxon>
        <taxon>Pseudomonadati</taxon>
        <taxon>Pseudomonadota</taxon>
        <taxon>Alphaproteobacteria</taxon>
        <taxon>Rhodobacterales</taxon>
        <taxon>Roseobacteraceae</taxon>
        <taxon>Roseovarius</taxon>
    </lineage>
</organism>
<dbReference type="AlphaFoldDB" id="A0A1X6YZE8"/>
<evidence type="ECO:0000313" key="2">
    <source>
        <dbReference type="Proteomes" id="UP000193207"/>
    </source>
</evidence>